<comment type="caution">
    <text evidence="2">The sequence shown here is derived from an EMBL/GenBank/DDBJ whole genome shotgun (WGS) entry which is preliminary data.</text>
</comment>
<accession>A0A9D4DRH4</accession>
<dbReference type="Proteomes" id="UP000828390">
    <property type="component" value="Unassembled WGS sequence"/>
</dbReference>
<dbReference type="EMBL" id="JAIWYP010000010">
    <property type="protein sequence ID" value="KAH3753481.1"/>
    <property type="molecule type" value="Genomic_DNA"/>
</dbReference>
<evidence type="ECO:0000313" key="2">
    <source>
        <dbReference type="EMBL" id="KAH3753481.1"/>
    </source>
</evidence>
<evidence type="ECO:0000313" key="3">
    <source>
        <dbReference type="Proteomes" id="UP000828390"/>
    </source>
</evidence>
<reference evidence="2" key="2">
    <citation type="submission" date="2020-11" db="EMBL/GenBank/DDBJ databases">
        <authorList>
            <person name="McCartney M.A."/>
            <person name="Auch B."/>
            <person name="Kono T."/>
            <person name="Mallez S."/>
            <person name="Becker A."/>
            <person name="Gohl D.M."/>
            <person name="Silverstein K.A.T."/>
            <person name="Koren S."/>
            <person name="Bechman K.B."/>
            <person name="Herman A."/>
            <person name="Abrahante J.E."/>
            <person name="Garbe J."/>
        </authorList>
    </citation>
    <scope>NUCLEOTIDE SEQUENCE</scope>
    <source>
        <strain evidence="2">Duluth1</strain>
        <tissue evidence="2">Whole animal</tissue>
    </source>
</reference>
<evidence type="ECO:0000256" key="1">
    <source>
        <dbReference type="SAM" id="MobiDB-lite"/>
    </source>
</evidence>
<feature type="region of interest" description="Disordered" evidence="1">
    <location>
        <begin position="1"/>
        <end position="44"/>
    </location>
</feature>
<dbReference type="AlphaFoldDB" id="A0A9D4DRH4"/>
<protein>
    <submittedName>
        <fullName evidence="2">Uncharacterized protein</fullName>
    </submittedName>
</protein>
<reference evidence="2" key="1">
    <citation type="journal article" date="2019" name="bioRxiv">
        <title>The Genome of the Zebra Mussel, Dreissena polymorpha: A Resource for Invasive Species Research.</title>
        <authorList>
            <person name="McCartney M.A."/>
            <person name="Auch B."/>
            <person name="Kono T."/>
            <person name="Mallez S."/>
            <person name="Zhang Y."/>
            <person name="Obille A."/>
            <person name="Becker A."/>
            <person name="Abrahante J.E."/>
            <person name="Garbe J."/>
            <person name="Badalamenti J.P."/>
            <person name="Herman A."/>
            <person name="Mangelson H."/>
            <person name="Liachko I."/>
            <person name="Sullivan S."/>
            <person name="Sone E.D."/>
            <person name="Koren S."/>
            <person name="Silverstein K.A.T."/>
            <person name="Beckman K.B."/>
            <person name="Gohl D.M."/>
        </authorList>
    </citation>
    <scope>NUCLEOTIDE SEQUENCE</scope>
    <source>
        <strain evidence="2">Duluth1</strain>
        <tissue evidence="2">Whole animal</tissue>
    </source>
</reference>
<sequence length="77" mass="8072">MSTSQHSKTVSVLTPPPPSATISGNGNDHRNQSEPQCRPNAEHPHVPTVIETVVDPSPAAAPDSFAPSITVYFAVVV</sequence>
<proteinExistence type="predicted"/>
<gene>
    <name evidence="2" type="ORF">DPMN_188118</name>
</gene>
<feature type="compositionally biased region" description="Polar residues" evidence="1">
    <location>
        <begin position="1"/>
        <end position="12"/>
    </location>
</feature>
<name>A0A9D4DRH4_DREPO</name>
<organism evidence="2 3">
    <name type="scientific">Dreissena polymorpha</name>
    <name type="common">Zebra mussel</name>
    <name type="synonym">Mytilus polymorpha</name>
    <dbReference type="NCBI Taxonomy" id="45954"/>
    <lineage>
        <taxon>Eukaryota</taxon>
        <taxon>Metazoa</taxon>
        <taxon>Spiralia</taxon>
        <taxon>Lophotrochozoa</taxon>
        <taxon>Mollusca</taxon>
        <taxon>Bivalvia</taxon>
        <taxon>Autobranchia</taxon>
        <taxon>Heteroconchia</taxon>
        <taxon>Euheterodonta</taxon>
        <taxon>Imparidentia</taxon>
        <taxon>Neoheterodontei</taxon>
        <taxon>Myida</taxon>
        <taxon>Dreissenoidea</taxon>
        <taxon>Dreissenidae</taxon>
        <taxon>Dreissena</taxon>
    </lineage>
</organism>
<keyword evidence="3" id="KW-1185">Reference proteome</keyword>